<keyword evidence="2" id="KW-0812">Transmembrane</keyword>
<keyword evidence="2" id="KW-0472">Membrane</keyword>
<proteinExistence type="predicted"/>
<evidence type="ECO:0000256" key="1">
    <source>
        <dbReference type="SAM" id="MobiDB-lite"/>
    </source>
</evidence>
<dbReference type="InterPro" id="IPR045339">
    <property type="entry name" value="DUF6534"/>
</dbReference>
<dbReference type="OrthoDB" id="2745105at2759"/>
<feature type="region of interest" description="Disordered" evidence="1">
    <location>
        <begin position="220"/>
        <end position="240"/>
    </location>
</feature>
<evidence type="ECO:0000259" key="3">
    <source>
        <dbReference type="Pfam" id="PF20152"/>
    </source>
</evidence>
<feature type="transmembrane region" description="Helical" evidence="2">
    <location>
        <begin position="136"/>
        <end position="161"/>
    </location>
</feature>
<dbReference type="PANTHER" id="PTHR40465">
    <property type="entry name" value="CHROMOSOME 1, WHOLE GENOME SHOTGUN SEQUENCE"/>
    <property type="match status" value="1"/>
</dbReference>
<organism evidence="4 5">
    <name type="scientific">Collybiopsis luxurians FD-317 M1</name>
    <dbReference type="NCBI Taxonomy" id="944289"/>
    <lineage>
        <taxon>Eukaryota</taxon>
        <taxon>Fungi</taxon>
        <taxon>Dikarya</taxon>
        <taxon>Basidiomycota</taxon>
        <taxon>Agaricomycotina</taxon>
        <taxon>Agaricomycetes</taxon>
        <taxon>Agaricomycetidae</taxon>
        <taxon>Agaricales</taxon>
        <taxon>Marasmiineae</taxon>
        <taxon>Omphalotaceae</taxon>
        <taxon>Collybiopsis</taxon>
        <taxon>Collybiopsis luxurians</taxon>
    </lineage>
</organism>
<sequence length="240" mass="26246">MSFPNDSRGKKLLVAAVWLLDVLHLVLVADSVYHYLITEWGNVPALLYSTEELVIIRLATIISQCFFLQRLSNHPRSGYFVPLVTSFGNFTPETVAIFSIGVGVDLLMALMLVYYIQEGKSGFEKTNSLISRLIQYTVATGLATSLVAIACLIAMHCGLYVDTYIVVSCSTYLCAMANGTSVNQNLPLKPWGNKAMDSEISRNQTAMRVGLDKNSVPLGNFHSNGKVDPESQIVGDDLSA</sequence>
<evidence type="ECO:0000313" key="5">
    <source>
        <dbReference type="Proteomes" id="UP000053593"/>
    </source>
</evidence>
<protein>
    <recommendedName>
        <fullName evidence="3">DUF6534 domain-containing protein</fullName>
    </recommendedName>
</protein>
<keyword evidence="5" id="KW-1185">Reference proteome</keyword>
<dbReference type="AlphaFoldDB" id="A0A0D0BBN7"/>
<feature type="transmembrane region" description="Helical" evidence="2">
    <location>
        <begin position="12"/>
        <end position="36"/>
    </location>
</feature>
<dbReference type="Proteomes" id="UP000053593">
    <property type="component" value="Unassembled WGS sequence"/>
</dbReference>
<dbReference type="Pfam" id="PF20152">
    <property type="entry name" value="DUF6534"/>
    <property type="match status" value="1"/>
</dbReference>
<dbReference type="EMBL" id="KN834772">
    <property type="protein sequence ID" value="KIK61140.1"/>
    <property type="molecule type" value="Genomic_DNA"/>
</dbReference>
<keyword evidence="2" id="KW-1133">Transmembrane helix</keyword>
<gene>
    <name evidence="4" type="ORF">GYMLUDRAFT_59094</name>
</gene>
<dbReference type="PANTHER" id="PTHR40465:SF1">
    <property type="entry name" value="DUF6534 DOMAIN-CONTAINING PROTEIN"/>
    <property type="match status" value="1"/>
</dbReference>
<evidence type="ECO:0000256" key="2">
    <source>
        <dbReference type="SAM" id="Phobius"/>
    </source>
</evidence>
<dbReference type="HOGENOM" id="CLU_1156506_0_0_1"/>
<accession>A0A0D0BBN7</accession>
<feature type="domain" description="DUF6534" evidence="3">
    <location>
        <begin position="102"/>
        <end position="176"/>
    </location>
</feature>
<feature type="transmembrane region" description="Helical" evidence="2">
    <location>
        <begin position="95"/>
        <end position="116"/>
    </location>
</feature>
<name>A0A0D0BBN7_9AGAR</name>
<reference evidence="4 5" key="1">
    <citation type="submission" date="2014-04" db="EMBL/GenBank/DDBJ databases">
        <title>Evolutionary Origins and Diversification of the Mycorrhizal Mutualists.</title>
        <authorList>
            <consortium name="DOE Joint Genome Institute"/>
            <consortium name="Mycorrhizal Genomics Consortium"/>
            <person name="Kohler A."/>
            <person name="Kuo A."/>
            <person name="Nagy L.G."/>
            <person name="Floudas D."/>
            <person name="Copeland A."/>
            <person name="Barry K.W."/>
            <person name="Cichocki N."/>
            <person name="Veneault-Fourrey C."/>
            <person name="LaButti K."/>
            <person name="Lindquist E.A."/>
            <person name="Lipzen A."/>
            <person name="Lundell T."/>
            <person name="Morin E."/>
            <person name="Murat C."/>
            <person name="Riley R."/>
            <person name="Ohm R."/>
            <person name="Sun H."/>
            <person name="Tunlid A."/>
            <person name="Henrissat B."/>
            <person name="Grigoriev I.V."/>
            <person name="Hibbett D.S."/>
            <person name="Martin F."/>
        </authorList>
    </citation>
    <scope>NUCLEOTIDE SEQUENCE [LARGE SCALE GENOMIC DNA]</scope>
    <source>
        <strain evidence="4 5">FD-317 M1</strain>
    </source>
</reference>
<evidence type="ECO:0000313" key="4">
    <source>
        <dbReference type="EMBL" id="KIK61140.1"/>
    </source>
</evidence>